<feature type="compositionally biased region" description="Low complexity" evidence="1">
    <location>
        <begin position="33"/>
        <end position="54"/>
    </location>
</feature>
<evidence type="ECO:0000313" key="3">
    <source>
        <dbReference type="Proteomes" id="UP000799428"/>
    </source>
</evidence>
<sequence length="200" mass="21662">MQHTTPIHTSFSQLLPSLNGFYNAQLDAQFDEPSPSSTKTKTKTTSSSNTISNPMPCSPHQANYTWAQLLSSRSDVEDEEDDYDTRFAAEEAELVRAGIIRPSVQSETNSPAEHLEGLCAQIHGAETPAAALAGQIAWYAALDGGSGYATGNGGRQGRKEADGQEDGEEMWAEGVRGARTPRGCLEKQIRWCAAREISEQ</sequence>
<dbReference type="EMBL" id="MU005769">
    <property type="protein sequence ID" value="KAF2710047.1"/>
    <property type="molecule type" value="Genomic_DNA"/>
</dbReference>
<evidence type="ECO:0000313" key="2">
    <source>
        <dbReference type="EMBL" id="KAF2710047.1"/>
    </source>
</evidence>
<name>A0A6G1KCG5_9PLEO</name>
<accession>A0A6G1KCG5</accession>
<proteinExistence type="predicted"/>
<dbReference type="AlphaFoldDB" id="A0A6G1KCG5"/>
<evidence type="ECO:0000256" key="1">
    <source>
        <dbReference type="SAM" id="MobiDB-lite"/>
    </source>
</evidence>
<organism evidence="2 3">
    <name type="scientific">Pleomassaria siparia CBS 279.74</name>
    <dbReference type="NCBI Taxonomy" id="1314801"/>
    <lineage>
        <taxon>Eukaryota</taxon>
        <taxon>Fungi</taxon>
        <taxon>Dikarya</taxon>
        <taxon>Ascomycota</taxon>
        <taxon>Pezizomycotina</taxon>
        <taxon>Dothideomycetes</taxon>
        <taxon>Pleosporomycetidae</taxon>
        <taxon>Pleosporales</taxon>
        <taxon>Pleomassariaceae</taxon>
        <taxon>Pleomassaria</taxon>
    </lineage>
</organism>
<keyword evidence="3" id="KW-1185">Reference proteome</keyword>
<reference evidence="2" key="1">
    <citation type="journal article" date="2020" name="Stud. Mycol.">
        <title>101 Dothideomycetes genomes: a test case for predicting lifestyles and emergence of pathogens.</title>
        <authorList>
            <person name="Haridas S."/>
            <person name="Albert R."/>
            <person name="Binder M."/>
            <person name="Bloem J."/>
            <person name="Labutti K."/>
            <person name="Salamov A."/>
            <person name="Andreopoulos B."/>
            <person name="Baker S."/>
            <person name="Barry K."/>
            <person name="Bills G."/>
            <person name="Bluhm B."/>
            <person name="Cannon C."/>
            <person name="Castanera R."/>
            <person name="Culley D."/>
            <person name="Daum C."/>
            <person name="Ezra D."/>
            <person name="Gonzalez J."/>
            <person name="Henrissat B."/>
            <person name="Kuo A."/>
            <person name="Liang C."/>
            <person name="Lipzen A."/>
            <person name="Lutzoni F."/>
            <person name="Magnuson J."/>
            <person name="Mondo S."/>
            <person name="Nolan M."/>
            <person name="Ohm R."/>
            <person name="Pangilinan J."/>
            <person name="Park H.-J."/>
            <person name="Ramirez L."/>
            <person name="Alfaro M."/>
            <person name="Sun H."/>
            <person name="Tritt A."/>
            <person name="Yoshinaga Y."/>
            <person name="Zwiers L.-H."/>
            <person name="Turgeon B."/>
            <person name="Goodwin S."/>
            <person name="Spatafora J."/>
            <person name="Crous P."/>
            <person name="Grigoriev I."/>
        </authorList>
    </citation>
    <scope>NUCLEOTIDE SEQUENCE</scope>
    <source>
        <strain evidence="2">CBS 279.74</strain>
    </source>
</reference>
<protein>
    <submittedName>
        <fullName evidence="2">Uncharacterized protein</fullName>
    </submittedName>
</protein>
<dbReference type="OrthoDB" id="3798506at2759"/>
<dbReference type="Proteomes" id="UP000799428">
    <property type="component" value="Unassembled WGS sequence"/>
</dbReference>
<feature type="region of interest" description="Disordered" evidence="1">
    <location>
        <begin position="28"/>
        <end position="57"/>
    </location>
</feature>
<gene>
    <name evidence="2" type="ORF">K504DRAFT_466482</name>
</gene>